<evidence type="ECO:0000313" key="8">
    <source>
        <dbReference type="EMBL" id="TMQ49427.1"/>
    </source>
</evidence>
<dbReference type="Gene3D" id="3.30.420.270">
    <property type="match status" value="1"/>
</dbReference>
<dbReference type="InterPro" id="IPR003400">
    <property type="entry name" value="ExbD"/>
</dbReference>
<gene>
    <name evidence="8" type="ORF">E6K71_05025</name>
    <name evidence="9" type="ORF">E6K75_01145</name>
</gene>
<organism evidence="8 10">
    <name type="scientific">Eiseniibacteriota bacterium</name>
    <dbReference type="NCBI Taxonomy" id="2212470"/>
    <lineage>
        <taxon>Bacteria</taxon>
        <taxon>Candidatus Eiseniibacteriota</taxon>
    </lineage>
</organism>
<keyword evidence="6" id="KW-0472">Membrane</keyword>
<dbReference type="Proteomes" id="UP000316292">
    <property type="component" value="Unassembled WGS sequence"/>
</dbReference>
<evidence type="ECO:0000313" key="11">
    <source>
        <dbReference type="Proteomes" id="UP000320913"/>
    </source>
</evidence>
<dbReference type="PANTHER" id="PTHR30558">
    <property type="entry name" value="EXBD MEMBRANE COMPONENT OF PMF-DRIVEN MACROMOLECULE IMPORT SYSTEM"/>
    <property type="match status" value="1"/>
</dbReference>
<dbReference type="EMBL" id="VBOR01000057">
    <property type="protein sequence ID" value="TMQ49427.1"/>
    <property type="molecule type" value="Genomic_DNA"/>
</dbReference>
<evidence type="ECO:0000256" key="2">
    <source>
        <dbReference type="ARBA" id="ARBA00005811"/>
    </source>
</evidence>
<dbReference type="PANTHER" id="PTHR30558:SF3">
    <property type="entry name" value="BIOPOLYMER TRANSPORT PROTEIN EXBD-RELATED"/>
    <property type="match status" value="1"/>
</dbReference>
<evidence type="ECO:0000256" key="4">
    <source>
        <dbReference type="ARBA" id="ARBA00022692"/>
    </source>
</evidence>
<dbReference type="Proteomes" id="UP000320913">
    <property type="component" value="Unassembled WGS sequence"/>
</dbReference>
<comment type="similarity">
    <text evidence="2 7">Belongs to the ExbD/TolR family.</text>
</comment>
<dbReference type="GO" id="GO:0005886">
    <property type="term" value="C:plasma membrane"/>
    <property type="evidence" value="ECO:0007669"/>
    <property type="project" value="UniProtKB-SubCell"/>
</dbReference>
<dbReference type="Pfam" id="PF02472">
    <property type="entry name" value="ExbD"/>
    <property type="match status" value="1"/>
</dbReference>
<keyword evidence="5" id="KW-1133">Transmembrane helix</keyword>
<dbReference type="GO" id="GO:0022857">
    <property type="term" value="F:transmembrane transporter activity"/>
    <property type="evidence" value="ECO:0007669"/>
    <property type="project" value="InterPro"/>
</dbReference>
<dbReference type="AlphaFoldDB" id="A0A538SDH5"/>
<keyword evidence="4 7" id="KW-0812">Transmembrane</keyword>
<comment type="subcellular location">
    <subcellularLocation>
        <location evidence="1">Cell membrane</location>
        <topology evidence="1">Single-pass membrane protein</topology>
    </subcellularLocation>
    <subcellularLocation>
        <location evidence="7">Cell membrane</location>
        <topology evidence="7">Single-pass type II membrane protein</topology>
    </subcellularLocation>
</comment>
<sequence length="147" mass="16475">MAAKKMRRIGIKIDMTPMVDVAFLLLIFFMSTSQFDPPQKVPITIPDSHSNLKVPESDVMTIGISKENQILYQIGKQPQEYTDIANLETVVTGARRRNPRLRVAIKADKVSDYGTMEDVMAVMQKTNTITFSLVTELIASKKSAMSH</sequence>
<evidence type="ECO:0000313" key="9">
    <source>
        <dbReference type="EMBL" id="TMQ61485.1"/>
    </source>
</evidence>
<accession>A0A538SDH5</accession>
<evidence type="ECO:0000256" key="1">
    <source>
        <dbReference type="ARBA" id="ARBA00004162"/>
    </source>
</evidence>
<evidence type="ECO:0000256" key="5">
    <source>
        <dbReference type="ARBA" id="ARBA00022989"/>
    </source>
</evidence>
<proteinExistence type="inferred from homology"/>
<evidence type="ECO:0000256" key="7">
    <source>
        <dbReference type="RuleBase" id="RU003879"/>
    </source>
</evidence>
<keyword evidence="7" id="KW-0653">Protein transport</keyword>
<comment type="caution">
    <text evidence="8">The sequence shown here is derived from an EMBL/GenBank/DDBJ whole genome shotgun (WGS) entry which is preliminary data.</text>
</comment>
<dbReference type="EMBL" id="VBOV01000029">
    <property type="protein sequence ID" value="TMQ61485.1"/>
    <property type="molecule type" value="Genomic_DNA"/>
</dbReference>
<evidence type="ECO:0000313" key="10">
    <source>
        <dbReference type="Proteomes" id="UP000316292"/>
    </source>
</evidence>
<dbReference type="GO" id="GO:0015031">
    <property type="term" value="P:protein transport"/>
    <property type="evidence" value="ECO:0007669"/>
    <property type="project" value="UniProtKB-KW"/>
</dbReference>
<protein>
    <submittedName>
        <fullName evidence="8">Biopolymer transporter ExbD</fullName>
    </submittedName>
</protein>
<evidence type="ECO:0000256" key="6">
    <source>
        <dbReference type="ARBA" id="ARBA00023136"/>
    </source>
</evidence>
<keyword evidence="3" id="KW-1003">Cell membrane</keyword>
<evidence type="ECO:0000256" key="3">
    <source>
        <dbReference type="ARBA" id="ARBA00022475"/>
    </source>
</evidence>
<name>A0A538SDH5_UNCEI</name>
<reference evidence="10 11" key="1">
    <citation type="journal article" date="2019" name="Nat. Microbiol.">
        <title>Mediterranean grassland soil C-N compound turnover is dependent on rainfall and depth, and is mediated by genomically divergent microorganisms.</title>
        <authorList>
            <person name="Diamond S."/>
            <person name="Andeer P.F."/>
            <person name="Li Z."/>
            <person name="Crits-Christoph A."/>
            <person name="Burstein D."/>
            <person name="Anantharaman K."/>
            <person name="Lane K.R."/>
            <person name="Thomas B.C."/>
            <person name="Pan C."/>
            <person name="Northen T.R."/>
            <person name="Banfield J.F."/>
        </authorList>
    </citation>
    <scope>NUCLEOTIDE SEQUENCE [LARGE SCALE GENOMIC DNA]</scope>
    <source>
        <strain evidence="8">WS_1</strain>
        <strain evidence="9">WS_5</strain>
    </source>
</reference>
<keyword evidence="7" id="KW-0813">Transport</keyword>